<evidence type="ECO:0000256" key="8">
    <source>
        <dbReference type="PIRSR" id="PIRSR613078-3"/>
    </source>
</evidence>
<dbReference type="Pfam" id="PF00300">
    <property type="entry name" value="His_Phos_1"/>
    <property type="match status" value="2"/>
</dbReference>
<evidence type="ECO:0000313" key="11">
    <source>
        <dbReference type="Proteomes" id="UP001378960"/>
    </source>
</evidence>
<feature type="binding site" evidence="7">
    <location>
        <begin position="8"/>
        <end position="15"/>
    </location>
    <ligand>
        <name>substrate</name>
    </ligand>
</feature>
<dbReference type="InterPro" id="IPR005952">
    <property type="entry name" value="Phosphogly_mut1"/>
</dbReference>
<dbReference type="SUPFAM" id="SSF53254">
    <property type="entry name" value="Phosphoglycerate mutase-like"/>
    <property type="match status" value="1"/>
</dbReference>
<proteinExistence type="inferred from homology"/>
<keyword evidence="11" id="KW-1185">Reference proteome</keyword>
<dbReference type="NCBIfam" id="TIGR01258">
    <property type="entry name" value="pgm_1"/>
    <property type="match status" value="1"/>
</dbReference>
<accession>A0AAV5R9E9</accession>
<feature type="site" description="Transition state stabilizer" evidence="8">
    <location>
        <position position="191"/>
    </location>
</feature>
<evidence type="ECO:0000256" key="5">
    <source>
        <dbReference type="ARBA" id="ARBA00023235"/>
    </source>
</evidence>
<protein>
    <recommendedName>
        <fullName evidence="9">Phosphoglycerate mutase</fullName>
        <ecNumber evidence="9">5.4.2.11</ecNumber>
    </recommendedName>
</protein>
<feature type="active site" description="Proton donor/acceptor" evidence="6">
    <location>
        <position position="91"/>
    </location>
</feature>
<dbReference type="PROSITE" id="PS00175">
    <property type="entry name" value="PG_MUTASE"/>
    <property type="match status" value="1"/>
</dbReference>
<comment type="caution">
    <text evidence="10">The sequence shown here is derived from an EMBL/GenBank/DDBJ whole genome shotgun (WGS) entry which is preliminary data.</text>
</comment>
<keyword evidence="4 9" id="KW-0324">Glycolysis</keyword>
<dbReference type="Gene3D" id="3.40.50.1240">
    <property type="entry name" value="Phosphoglycerate mutase-like"/>
    <property type="match status" value="1"/>
</dbReference>
<dbReference type="GO" id="GO:0006096">
    <property type="term" value="P:glycolytic process"/>
    <property type="evidence" value="ECO:0007669"/>
    <property type="project" value="UniProtKB-KW"/>
</dbReference>
<dbReference type="SMART" id="SM00855">
    <property type="entry name" value="PGAM"/>
    <property type="match status" value="1"/>
</dbReference>
<dbReference type="GO" id="GO:0004619">
    <property type="term" value="F:phosphoglycerate mutase activity"/>
    <property type="evidence" value="ECO:0007669"/>
    <property type="project" value="UniProtKB-EC"/>
</dbReference>
<evidence type="ECO:0000256" key="4">
    <source>
        <dbReference type="ARBA" id="ARBA00023152"/>
    </source>
</evidence>
<evidence type="ECO:0000256" key="2">
    <source>
        <dbReference type="ARBA" id="ARBA00004798"/>
    </source>
</evidence>
<dbReference type="Proteomes" id="UP001378960">
    <property type="component" value="Unassembled WGS sequence"/>
</dbReference>
<evidence type="ECO:0000256" key="9">
    <source>
        <dbReference type="RuleBase" id="RU004511"/>
    </source>
</evidence>
<comment type="pathway">
    <text evidence="2 9">Carbohydrate degradation; glycolysis; pyruvate from D-glyceraldehyde 3-phosphate: step 3/5.</text>
</comment>
<feature type="binding site" evidence="7">
    <location>
        <begin position="118"/>
        <end position="119"/>
    </location>
    <ligand>
        <name>substrate</name>
    </ligand>
</feature>
<feature type="binding site" evidence="7">
    <location>
        <begin position="91"/>
        <end position="94"/>
    </location>
    <ligand>
        <name>substrate</name>
    </ligand>
</feature>
<dbReference type="EMBL" id="BTGB01000009">
    <property type="protein sequence ID" value="GMM47858.1"/>
    <property type="molecule type" value="Genomic_DNA"/>
</dbReference>
<feature type="binding site" evidence="7">
    <location>
        <position position="64"/>
    </location>
    <ligand>
        <name>substrate</name>
    </ligand>
</feature>
<dbReference type="InterPro" id="IPR029033">
    <property type="entry name" value="His_PPase_superfam"/>
</dbReference>
<evidence type="ECO:0000256" key="7">
    <source>
        <dbReference type="PIRSR" id="PIRSR613078-2"/>
    </source>
</evidence>
<dbReference type="HAMAP" id="MF_01039">
    <property type="entry name" value="PGAM_GpmA"/>
    <property type="match status" value="1"/>
</dbReference>
<feature type="binding site" evidence="7">
    <location>
        <position position="102"/>
    </location>
    <ligand>
        <name>substrate</name>
    </ligand>
</feature>
<dbReference type="InterPro" id="IPR001345">
    <property type="entry name" value="PG/BPGM_mutase_AS"/>
</dbReference>
<feature type="active site" description="Tele-phosphohistidine intermediate" evidence="6">
    <location>
        <position position="9"/>
    </location>
</feature>
<dbReference type="PIRSF" id="PIRSF000709">
    <property type="entry name" value="6PFK_2-Ptase"/>
    <property type="match status" value="1"/>
</dbReference>
<evidence type="ECO:0000256" key="6">
    <source>
        <dbReference type="PIRSR" id="PIRSR613078-1"/>
    </source>
</evidence>
<keyword evidence="5 9" id="KW-0413">Isomerase</keyword>
<dbReference type="PANTHER" id="PTHR11931">
    <property type="entry name" value="PHOSPHOGLYCERATE MUTASE"/>
    <property type="match status" value="1"/>
</dbReference>
<evidence type="ECO:0000256" key="3">
    <source>
        <dbReference type="ARBA" id="ARBA00006717"/>
    </source>
</evidence>
<sequence length="258" mass="29969">MVYLVLLRHGESSFNKGSRFCGWIDAPLSENGEKQAIETANRIMEDPLTNHIPIHLLVTSRLKRAILTANIILEQMDRINMDVIKTWRLNERHYGCLQGKIKKDVLNEYGKEKYMFYRRAYNGCPLPIDINDEYNKDTLKIAKFDNELIDYPELIPKCESLKMVIERLKPFWDMVIVNTLKKRENVLCVTHGSVVRALLTILYELTDNQVENLNIPNGMPILIELDDKTLKPSSSTWTYLDPERAKIEAEKVKHDGIH</sequence>
<comment type="catalytic activity">
    <reaction evidence="1 9">
        <text>(2R)-2-phosphoglycerate = (2R)-3-phosphoglycerate</text>
        <dbReference type="Rhea" id="RHEA:15901"/>
        <dbReference type="ChEBI" id="CHEBI:58272"/>
        <dbReference type="ChEBI" id="CHEBI:58289"/>
        <dbReference type="EC" id="5.4.2.11"/>
    </reaction>
</comment>
<reference evidence="10 11" key="1">
    <citation type="journal article" date="2023" name="Elife">
        <title>Identification of key yeast species and microbe-microbe interactions impacting larval growth of Drosophila in the wild.</title>
        <authorList>
            <person name="Mure A."/>
            <person name="Sugiura Y."/>
            <person name="Maeda R."/>
            <person name="Honda K."/>
            <person name="Sakurai N."/>
            <person name="Takahashi Y."/>
            <person name="Watada M."/>
            <person name="Katoh T."/>
            <person name="Gotoh A."/>
            <person name="Gotoh Y."/>
            <person name="Taniguchi I."/>
            <person name="Nakamura K."/>
            <person name="Hayashi T."/>
            <person name="Katayama T."/>
            <person name="Uemura T."/>
            <person name="Hattori Y."/>
        </authorList>
    </citation>
    <scope>NUCLEOTIDE SEQUENCE [LARGE SCALE GENOMIC DNA]</scope>
    <source>
        <strain evidence="10 11">PK-24</strain>
    </source>
</reference>
<organism evidence="10 11">
    <name type="scientific">Pichia kluyveri</name>
    <name type="common">Yeast</name>
    <dbReference type="NCBI Taxonomy" id="36015"/>
    <lineage>
        <taxon>Eukaryota</taxon>
        <taxon>Fungi</taxon>
        <taxon>Dikarya</taxon>
        <taxon>Ascomycota</taxon>
        <taxon>Saccharomycotina</taxon>
        <taxon>Pichiomycetes</taxon>
        <taxon>Pichiales</taxon>
        <taxon>Pichiaceae</taxon>
        <taxon>Pichia</taxon>
    </lineage>
</organism>
<gene>
    <name evidence="10" type="ORF">DAPK24_044560</name>
</gene>
<comment type="similarity">
    <text evidence="3 9">Belongs to the phosphoglycerate mutase family. BPG-dependent PGAM subfamily.</text>
</comment>
<evidence type="ECO:0000313" key="10">
    <source>
        <dbReference type="EMBL" id="GMM47858.1"/>
    </source>
</evidence>
<dbReference type="EC" id="5.4.2.11" evidence="9"/>
<dbReference type="AlphaFoldDB" id="A0AAV5R9E9"/>
<dbReference type="CDD" id="cd07067">
    <property type="entry name" value="HP_PGM_like"/>
    <property type="match status" value="1"/>
</dbReference>
<dbReference type="InterPro" id="IPR013078">
    <property type="entry name" value="His_Pase_superF_clade-1"/>
</dbReference>
<name>A0AAV5R9E9_PICKL</name>
<evidence type="ECO:0000256" key="1">
    <source>
        <dbReference type="ARBA" id="ARBA00000380"/>
    </source>
</evidence>